<evidence type="ECO:0000256" key="5">
    <source>
        <dbReference type="ARBA" id="ARBA00022737"/>
    </source>
</evidence>
<keyword evidence="7" id="KW-0012">Acyltransferase</keyword>
<dbReference type="PANTHER" id="PTHR43480:SF1">
    <property type="entry name" value="ACYL-[ACYL-CARRIER-PROTEIN]--UDP-N-ACETYLGLUCOSAMINE O-ACYLTRANSFERASE, MITOCHONDRIAL-RELATED"/>
    <property type="match status" value="1"/>
</dbReference>
<feature type="domain" description="UDP N-acetylglucosamine O-acyltransferase C-terminal" evidence="8">
    <location>
        <begin position="181"/>
        <end position="255"/>
    </location>
</feature>
<dbReference type="Gene3D" id="2.160.10.10">
    <property type="entry name" value="Hexapeptide repeat proteins"/>
    <property type="match status" value="1"/>
</dbReference>
<evidence type="ECO:0000256" key="6">
    <source>
        <dbReference type="ARBA" id="ARBA00023098"/>
    </source>
</evidence>
<keyword evidence="10" id="KW-1185">Reference proteome</keyword>
<evidence type="ECO:0000313" key="10">
    <source>
        <dbReference type="Proteomes" id="UP001332192"/>
    </source>
</evidence>
<keyword evidence="1" id="KW-0963">Cytoplasm</keyword>
<evidence type="ECO:0000256" key="1">
    <source>
        <dbReference type="ARBA" id="ARBA00022490"/>
    </source>
</evidence>
<reference evidence="9 10" key="1">
    <citation type="journal article" date="2024" name="Front. Microbiol.">
        <title>Novel thermophilic genera Geochorda gen. nov. and Carboxydochorda gen. nov. from the deep terrestrial subsurface reveal the ecophysiological diversity in the class Limnochordia.</title>
        <authorList>
            <person name="Karnachuk O.V."/>
            <person name="Lukina A.P."/>
            <person name="Avakyan M.R."/>
            <person name="Kadnikov V.V."/>
            <person name="Begmatov S."/>
            <person name="Beletsky A.V."/>
            <person name="Vlasova K.G."/>
            <person name="Novikov A.A."/>
            <person name="Shcherbakova V.A."/>
            <person name="Mardanov A.V."/>
            <person name="Ravin N.V."/>
        </authorList>
    </citation>
    <scope>NUCLEOTIDE SEQUENCE [LARGE SCALE GENOMIC DNA]</scope>
    <source>
        <strain evidence="9 10">L945</strain>
    </source>
</reference>
<evidence type="ECO:0000256" key="4">
    <source>
        <dbReference type="ARBA" id="ARBA00022679"/>
    </source>
</evidence>
<organism evidence="9 10">
    <name type="scientific">Carboxydichorda subterranea</name>
    <dbReference type="NCBI Taxonomy" id="3109565"/>
    <lineage>
        <taxon>Bacteria</taxon>
        <taxon>Bacillati</taxon>
        <taxon>Bacillota</taxon>
        <taxon>Limnochordia</taxon>
        <taxon>Limnochordales</taxon>
        <taxon>Geochordaceae</taxon>
        <taxon>Carboxydichorda</taxon>
    </lineage>
</organism>
<evidence type="ECO:0000259" key="8">
    <source>
        <dbReference type="Pfam" id="PF13720"/>
    </source>
</evidence>
<sequence length="278" mass="28856">MRDSTRWPPSVRIHPTARVHPEAAVGEEVTIGPFALVAAGAVIGAGTRVGARARIGPGVEVGEACLVDTGATLGWGDAVSGDRGPAVIVGRNVKVREYAVIQAGRDEPTRVGSGCYVMSRTFVGAGAWLGDGVVVTHGSVVEPGVRVGPHAVVGGFGLLSAGAEIGRRAMIGGLSVVAGAVPPFTLAHGAPASLRGLNLVGLRRAAVPPGTRQALSRAYRLLLRGDFPPEQAEALIGKEMRAMPEVEELAAFIRRHPEVRRNVVRASPEETDGEETSR</sequence>
<keyword evidence="6" id="KW-0443">Lipid metabolism</keyword>
<dbReference type="SUPFAM" id="SSF51161">
    <property type="entry name" value="Trimeric LpxA-like enzymes"/>
    <property type="match status" value="1"/>
</dbReference>
<proteinExistence type="predicted"/>
<dbReference type="EMBL" id="CP141615">
    <property type="protein sequence ID" value="WRP18436.1"/>
    <property type="molecule type" value="Genomic_DNA"/>
</dbReference>
<dbReference type="Pfam" id="PF13720">
    <property type="entry name" value="Acetyltransf_11"/>
    <property type="match status" value="1"/>
</dbReference>
<dbReference type="RefSeq" id="WP_324717709.1">
    <property type="nucleotide sequence ID" value="NZ_CP141615.1"/>
</dbReference>
<dbReference type="InterPro" id="IPR037157">
    <property type="entry name" value="Acetyltransf_C_sf"/>
</dbReference>
<evidence type="ECO:0000256" key="7">
    <source>
        <dbReference type="ARBA" id="ARBA00023315"/>
    </source>
</evidence>
<dbReference type="InterPro" id="IPR011004">
    <property type="entry name" value="Trimer_LpxA-like_sf"/>
</dbReference>
<protein>
    <recommendedName>
        <fullName evidence="8">UDP N-acetylglucosamine O-acyltransferase C-terminal domain-containing protein</fullName>
    </recommendedName>
</protein>
<keyword evidence="4" id="KW-0808">Transferase</keyword>
<dbReference type="PANTHER" id="PTHR43480">
    <property type="entry name" value="ACYL-[ACYL-CARRIER-PROTEIN]--UDP-N-ACETYLGLUCOSAMINE O-ACYLTRANSFERASE"/>
    <property type="match status" value="1"/>
</dbReference>
<dbReference type="InterPro" id="IPR001451">
    <property type="entry name" value="Hexapep"/>
</dbReference>
<keyword evidence="5" id="KW-0677">Repeat</keyword>
<dbReference type="InterPro" id="IPR018357">
    <property type="entry name" value="Hexapep_transf_CS"/>
</dbReference>
<dbReference type="InterPro" id="IPR029098">
    <property type="entry name" value="Acetyltransf_C"/>
</dbReference>
<keyword evidence="2" id="KW-0444">Lipid biosynthesis</keyword>
<dbReference type="InterPro" id="IPR010137">
    <property type="entry name" value="Lipid_A_LpxA"/>
</dbReference>
<evidence type="ECO:0000256" key="2">
    <source>
        <dbReference type="ARBA" id="ARBA00022516"/>
    </source>
</evidence>
<accession>A0ABZ1C0X7</accession>
<gene>
    <name evidence="9" type="ORF">U7230_05370</name>
</gene>
<dbReference type="Proteomes" id="UP001332192">
    <property type="component" value="Chromosome"/>
</dbReference>
<evidence type="ECO:0000256" key="3">
    <source>
        <dbReference type="ARBA" id="ARBA00022556"/>
    </source>
</evidence>
<evidence type="ECO:0000313" key="9">
    <source>
        <dbReference type="EMBL" id="WRP18436.1"/>
    </source>
</evidence>
<dbReference type="Gene3D" id="1.20.1180.10">
    <property type="entry name" value="Udp N-acetylglucosamine O-acyltransferase, C-terminal domain"/>
    <property type="match status" value="1"/>
</dbReference>
<dbReference type="PROSITE" id="PS00101">
    <property type="entry name" value="HEXAPEP_TRANSFERASES"/>
    <property type="match status" value="1"/>
</dbReference>
<name>A0ABZ1C0X7_9FIRM</name>
<dbReference type="Pfam" id="PF00132">
    <property type="entry name" value="Hexapep"/>
    <property type="match status" value="1"/>
</dbReference>
<keyword evidence="3" id="KW-0441">Lipid A biosynthesis</keyword>